<dbReference type="Pfam" id="PF14356">
    <property type="entry name" value="DUF4403"/>
    <property type="match status" value="1"/>
</dbReference>
<accession>A0A1M5BQ09</accession>
<dbReference type="STRING" id="1124188.SAMN05444377_10944"/>
<sequence>MKLHCLLLTLFISLITASCSGPQKIIAEKPVRSNNPDFAYKTTSSMVSMPLEITLTEIEKQLNKTLAELVYEDPNLQDDNIQMKIWKTAPIRLQENQGRIKSVLPLKIWVKYKYGTDFLGLNDTKEFDLNGVITLSSQVQLSNWKLTTQSIIEDITWQESPTMTVAGKKVPITYLISPALSLFKKKIALKIDEAITKSCDFKPYVLNVLETLSNPILTSETYQAWFKLQPNEVLVTDAVLDKTKITMNLGLKCAMTTWVGQQPKKGIDRESIGFKSARTVGDKTVVSIAAITTYDNASKVMTSNFKGQEFKSGTRAIKVQNVELWGKDGRMIIALDLTGSLNGTIYLSGIPKYDAVSKEIYFEDMDYVLNTKGILTKTANWLLQGYILRKIQAQCRYSIQPNMEEGKKNLLPYLNNFSPMKGVFVNGSILELDFDKIELTDDFIIAFINGSGKMNVRVDGMD</sequence>
<dbReference type="InterPro" id="IPR025515">
    <property type="entry name" value="DUF4403"/>
</dbReference>
<feature type="signal peptide" evidence="1">
    <location>
        <begin position="1"/>
        <end position="20"/>
    </location>
</feature>
<keyword evidence="1" id="KW-0732">Signal</keyword>
<protein>
    <recommendedName>
        <fullName evidence="4">DUF4403 family protein</fullName>
    </recommendedName>
</protein>
<dbReference type="PROSITE" id="PS51257">
    <property type="entry name" value="PROKAR_LIPOPROTEIN"/>
    <property type="match status" value="1"/>
</dbReference>
<evidence type="ECO:0000313" key="3">
    <source>
        <dbReference type="Proteomes" id="UP000184147"/>
    </source>
</evidence>
<keyword evidence="3" id="KW-1185">Reference proteome</keyword>
<organism evidence="2 3">
    <name type="scientific">Flavobacterium fontis</name>
    <dbReference type="NCBI Taxonomy" id="1124188"/>
    <lineage>
        <taxon>Bacteria</taxon>
        <taxon>Pseudomonadati</taxon>
        <taxon>Bacteroidota</taxon>
        <taxon>Flavobacteriia</taxon>
        <taxon>Flavobacteriales</taxon>
        <taxon>Flavobacteriaceae</taxon>
        <taxon>Flavobacterium</taxon>
    </lineage>
</organism>
<name>A0A1M5BQ09_9FLAO</name>
<proteinExistence type="predicted"/>
<gene>
    <name evidence="2" type="ORF">SAMN05444377_10944</name>
</gene>
<dbReference type="OrthoDB" id="617059at2"/>
<evidence type="ECO:0000256" key="1">
    <source>
        <dbReference type="SAM" id="SignalP"/>
    </source>
</evidence>
<dbReference type="AlphaFoldDB" id="A0A1M5BQ09"/>
<reference evidence="2 3" key="1">
    <citation type="submission" date="2016-11" db="EMBL/GenBank/DDBJ databases">
        <authorList>
            <person name="Jaros S."/>
            <person name="Januszkiewicz K."/>
            <person name="Wedrychowicz H."/>
        </authorList>
    </citation>
    <scope>NUCLEOTIDE SEQUENCE [LARGE SCALE GENOMIC DNA]</scope>
    <source>
        <strain evidence="2 3">DSM 25660</strain>
    </source>
</reference>
<evidence type="ECO:0008006" key="4">
    <source>
        <dbReference type="Google" id="ProtNLM"/>
    </source>
</evidence>
<dbReference type="Proteomes" id="UP000184147">
    <property type="component" value="Unassembled WGS sequence"/>
</dbReference>
<feature type="chain" id="PRO_5011957147" description="DUF4403 family protein" evidence="1">
    <location>
        <begin position="21"/>
        <end position="462"/>
    </location>
</feature>
<dbReference type="RefSeq" id="WP_073363437.1">
    <property type="nucleotide sequence ID" value="NZ_FQVQ01000009.1"/>
</dbReference>
<dbReference type="EMBL" id="FQVQ01000009">
    <property type="protein sequence ID" value="SHF44683.1"/>
    <property type="molecule type" value="Genomic_DNA"/>
</dbReference>
<evidence type="ECO:0000313" key="2">
    <source>
        <dbReference type="EMBL" id="SHF44683.1"/>
    </source>
</evidence>